<dbReference type="eggNOG" id="KOG2882">
    <property type="taxonomic scope" value="Eukaryota"/>
</dbReference>
<comment type="similarity">
    <text evidence="1">Belongs to the HAD-like hydrolase superfamily.</text>
</comment>
<keyword evidence="4" id="KW-0479">Metal-binding</keyword>
<feature type="binding site" evidence="3">
    <location>
        <begin position="64"/>
        <end position="66"/>
    </location>
    <ligand>
        <name>substrate</name>
    </ligand>
</feature>
<evidence type="ECO:0000256" key="3">
    <source>
        <dbReference type="PIRSR" id="PIRSR000915-2"/>
    </source>
</evidence>
<dbReference type="KEGG" id="mde:101887593"/>
<keyword evidence="4" id="KW-0460">Magnesium</keyword>
<dbReference type="GO" id="GO:0016791">
    <property type="term" value="F:phosphatase activity"/>
    <property type="evidence" value="ECO:0007669"/>
    <property type="project" value="TreeGrafter"/>
</dbReference>
<feature type="binding site" evidence="4">
    <location>
        <position position="251"/>
    </location>
    <ligand>
        <name>Mg(2+)</name>
        <dbReference type="ChEBI" id="CHEBI:18420"/>
    </ligand>
</feature>
<organism evidence="5">
    <name type="scientific">Musca domestica</name>
    <name type="common">House fly</name>
    <dbReference type="NCBI Taxonomy" id="7370"/>
    <lineage>
        <taxon>Eukaryota</taxon>
        <taxon>Metazoa</taxon>
        <taxon>Ecdysozoa</taxon>
        <taxon>Arthropoda</taxon>
        <taxon>Hexapoda</taxon>
        <taxon>Insecta</taxon>
        <taxon>Pterygota</taxon>
        <taxon>Neoptera</taxon>
        <taxon>Endopterygota</taxon>
        <taxon>Diptera</taxon>
        <taxon>Brachycera</taxon>
        <taxon>Muscomorpha</taxon>
        <taxon>Muscoidea</taxon>
        <taxon>Muscidae</taxon>
        <taxon>Musca</taxon>
    </lineage>
</organism>
<reference evidence="5" key="1">
    <citation type="submission" date="2020-05" db="UniProtKB">
        <authorList>
            <consortium name="EnsemblMetazoa"/>
        </authorList>
    </citation>
    <scope>IDENTIFICATION</scope>
    <source>
        <strain evidence="5">Aabys</strain>
    </source>
</reference>
<dbReference type="Gene3D" id="3.40.50.1000">
    <property type="entry name" value="HAD superfamily/HAD-like"/>
    <property type="match status" value="2"/>
</dbReference>
<protein>
    <recommendedName>
        <fullName evidence="6">Haloacid dehalogenase-like hydrolase</fullName>
    </recommendedName>
</protein>
<dbReference type="Pfam" id="PF13344">
    <property type="entry name" value="Hydrolase_6"/>
    <property type="match status" value="1"/>
</dbReference>
<evidence type="ECO:0000256" key="4">
    <source>
        <dbReference type="PIRSR" id="PIRSR000915-3"/>
    </source>
</evidence>
<dbReference type="PIRSF" id="PIRSF000915">
    <property type="entry name" value="PGP-type_phosphatase"/>
    <property type="match status" value="1"/>
</dbReference>
<dbReference type="AlphaFoldDB" id="A0A1I8N5F0"/>
<dbReference type="InterPro" id="IPR006357">
    <property type="entry name" value="HAD-SF_hydro_IIA"/>
</dbReference>
<feature type="active site" description="Nucleophile" evidence="2">
    <location>
        <position position="30"/>
    </location>
</feature>
<gene>
    <name evidence="5" type="primary">101887593</name>
</gene>
<comment type="cofactor">
    <cofactor evidence="4">
        <name>Mg(2+)</name>
        <dbReference type="ChEBI" id="CHEBI:18420"/>
    </cofactor>
    <text evidence="4">Divalent metal ions. Mg(2+) is the most effective.</text>
</comment>
<dbReference type="InterPro" id="IPR023214">
    <property type="entry name" value="HAD_sf"/>
</dbReference>
<dbReference type="EnsemblMetazoa" id="MDOA011730-RA">
    <property type="protein sequence ID" value="MDOA011730-PA"/>
    <property type="gene ID" value="MDOA011730"/>
</dbReference>
<feature type="binding site" evidence="3">
    <location>
        <position position="225"/>
    </location>
    <ligand>
        <name>substrate</name>
    </ligand>
</feature>
<dbReference type="GO" id="GO:0046872">
    <property type="term" value="F:metal ion binding"/>
    <property type="evidence" value="ECO:0007669"/>
    <property type="project" value="UniProtKB-KW"/>
</dbReference>
<dbReference type="PANTHER" id="PTHR19288">
    <property type="entry name" value="4-NITROPHENYLPHOSPHATASE-RELATED"/>
    <property type="match status" value="1"/>
</dbReference>
<dbReference type="RefSeq" id="XP_005188744.2">
    <property type="nucleotide sequence ID" value="XM_005188687.4"/>
</dbReference>
<dbReference type="SUPFAM" id="SSF56784">
    <property type="entry name" value="HAD-like"/>
    <property type="match status" value="1"/>
</dbReference>
<keyword evidence="1" id="KW-0378">Hydrolase</keyword>
<dbReference type="GO" id="GO:0005737">
    <property type="term" value="C:cytoplasm"/>
    <property type="evidence" value="ECO:0007669"/>
    <property type="project" value="TreeGrafter"/>
</dbReference>
<feature type="active site" description="Proton donor" evidence="2">
    <location>
        <position position="32"/>
    </location>
</feature>
<proteinExistence type="inferred from homology"/>
<dbReference type="NCBIfam" id="TIGR01460">
    <property type="entry name" value="HAD-SF-IIA"/>
    <property type="match status" value="1"/>
</dbReference>
<dbReference type="OrthoDB" id="413953at2759"/>
<name>A0A1I8N5F0_MUSDO</name>
<sequence length="305" mass="34345">MPSNNIKSLRQLTPEECKEFLNSFDCIFSDCDGVLWTVTGHPIPGVFEALQKLKSRGKLVKFVSNNSVRSNDEYLARIAKYGMTNVKESDIIHPVKSMIWYMKQNKPNALVYPLLGKAGIDLLVEHGFDVVDLDYDTSTCASMGNFVLKYGLVKVDYVLADVNTSWGYIHMVKAVEYLKDSNCQLLFGAMDQVIPLDASHSMPGYIDFYNFLLKYSNKQPIVLGKPSLLLADILKERFNITQANRCLFIGDSLKMDINFGKNVGFQTLFVLSGGNTKEDMLNAPECNTPDYYAESVRDFMDILGE</sequence>
<dbReference type="VEuPathDB" id="VectorBase:MDOA011730"/>
<feature type="binding site" evidence="4">
    <location>
        <position position="32"/>
    </location>
    <ligand>
        <name>Mg(2+)</name>
        <dbReference type="ChEBI" id="CHEBI:18420"/>
    </ligand>
</feature>
<feature type="binding site" evidence="4">
    <location>
        <position position="30"/>
    </location>
    <ligand>
        <name>Mg(2+)</name>
        <dbReference type="ChEBI" id="CHEBI:18420"/>
    </ligand>
</feature>
<evidence type="ECO:0000313" key="5">
    <source>
        <dbReference type="EnsemblMetazoa" id="MDOA011730-PA"/>
    </source>
</evidence>
<dbReference type="InterPro" id="IPR036412">
    <property type="entry name" value="HAD-like_sf"/>
</dbReference>
<evidence type="ECO:0008006" key="6">
    <source>
        <dbReference type="Google" id="ProtNLM"/>
    </source>
</evidence>
<evidence type="ECO:0000256" key="2">
    <source>
        <dbReference type="PIRSR" id="PIRSR000915-1"/>
    </source>
</evidence>
<dbReference type="Pfam" id="PF13242">
    <property type="entry name" value="Hydrolase_like"/>
    <property type="match status" value="1"/>
</dbReference>
<dbReference type="STRING" id="7370.A0A1I8N5F0"/>
<accession>A0A1I8N5F0</accession>
<evidence type="ECO:0000256" key="1">
    <source>
        <dbReference type="PIRNR" id="PIRNR000915"/>
    </source>
</evidence>
<dbReference type="PANTHER" id="PTHR19288:SF4">
    <property type="entry name" value="RE04130P-RELATED"/>
    <property type="match status" value="1"/>
</dbReference>
<dbReference type="VEuPathDB" id="VectorBase:MDOMA2_016544"/>